<keyword evidence="3" id="KW-1185">Reference proteome</keyword>
<feature type="compositionally biased region" description="Low complexity" evidence="1">
    <location>
        <begin position="261"/>
        <end position="273"/>
    </location>
</feature>
<organism evidence="2 3">
    <name type="scientific">Streptosporangium carneum</name>
    <dbReference type="NCBI Taxonomy" id="47481"/>
    <lineage>
        <taxon>Bacteria</taxon>
        <taxon>Bacillati</taxon>
        <taxon>Actinomycetota</taxon>
        <taxon>Actinomycetes</taxon>
        <taxon>Streptosporangiales</taxon>
        <taxon>Streptosporangiaceae</taxon>
        <taxon>Streptosporangium</taxon>
    </lineage>
</organism>
<feature type="compositionally biased region" description="Low complexity" evidence="1">
    <location>
        <begin position="50"/>
        <end position="80"/>
    </location>
</feature>
<comment type="caution">
    <text evidence="2">The sequence shown here is derived from an EMBL/GenBank/DDBJ whole genome shotgun (WGS) entry which is preliminary data.</text>
</comment>
<dbReference type="EMBL" id="BSEV01000038">
    <property type="protein sequence ID" value="GLK14880.1"/>
    <property type="molecule type" value="Genomic_DNA"/>
</dbReference>
<feature type="region of interest" description="Disordered" evidence="1">
    <location>
        <begin position="1"/>
        <end position="26"/>
    </location>
</feature>
<proteinExistence type="predicted"/>
<evidence type="ECO:0000313" key="2">
    <source>
        <dbReference type="EMBL" id="GLK14880.1"/>
    </source>
</evidence>
<feature type="compositionally biased region" description="Polar residues" evidence="1">
    <location>
        <begin position="1"/>
        <end position="19"/>
    </location>
</feature>
<sequence>MEDMMTPTNSDKQGEISSTGLGRPRRRVPRSLALAAAAVLVASGGVGVSAASAASPAPVPTESGTPTPTPTATVSGTPTETPVPTPTPTPTLSPTPTPTATTAPRVPPVAFPGTLHGEFVLPAKDGCGFTVFTQTGEATAVAEDSITVRSQDGFERTYTVDDSTRILSGRRGNEVRQGDWVSVTSAAAEETATAAYVFDLSRPSRSFWRNQGRWFPKQWRTGGKWRTPTPCPTPSATPTLPPASPPAPTPTDLPTTPPETPTTTPTTPTDTPTTPAPEPTPTATDTAPPAPTPPTP</sequence>
<evidence type="ECO:0000256" key="1">
    <source>
        <dbReference type="SAM" id="MobiDB-lite"/>
    </source>
</evidence>
<reference evidence="2" key="1">
    <citation type="journal article" date="2014" name="Int. J. Syst. Evol. Microbiol.">
        <title>Complete genome sequence of Corynebacterium casei LMG S-19264T (=DSM 44701T), isolated from a smear-ripened cheese.</title>
        <authorList>
            <consortium name="US DOE Joint Genome Institute (JGI-PGF)"/>
            <person name="Walter F."/>
            <person name="Albersmeier A."/>
            <person name="Kalinowski J."/>
            <person name="Ruckert C."/>
        </authorList>
    </citation>
    <scope>NUCLEOTIDE SEQUENCE</scope>
    <source>
        <strain evidence="2">VKM Ac-2007</strain>
    </source>
</reference>
<feature type="region of interest" description="Disordered" evidence="1">
    <location>
        <begin position="50"/>
        <end position="104"/>
    </location>
</feature>
<name>A0A9W6IA33_9ACTN</name>
<feature type="compositionally biased region" description="Pro residues" evidence="1">
    <location>
        <begin position="229"/>
        <end position="260"/>
    </location>
</feature>
<accession>A0A9W6IA33</accession>
<dbReference type="InterPro" id="IPR006311">
    <property type="entry name" value="TAT_signal"/>
</dbReference>
<dbReference type="AlphaFoldDB" id="A0A9W6IA33"/>
<dbReference type="Proteomes" id="UP001143474">
    <property type="component" value="Unassembled WGS sequence"/>
</dbReference>
<protein>
    <submittedName>
        <fullName evidence="2">Uncharacterized protein</fullName>
    </submittedName>
</protein>
<evidence type="ECO:0000313" key="3">
    <source>
        <dbReference type="Proteomes" id="UP001143474"/>
    </source>
</evidence>
<feature type="compositionally biased region" description="Pro residues" evidence="1">
    <location>
        <begin position="81"/>
        <end position="97"/>
    </location>
</feature>
<feature type="region of interest" description="Disordered" evidence="1">
    <location>
        <begin position="218"/>
        <end position="296"/>
    </location>
</feature>
<dbReference type="PROSITE" id="PS51318">
    <property type="entry name" value="TAT"/>
    <property type="match status" value="1"/>
</dbReference>
<gene>
    <name evidence="2" type="ORF">GCM10017600_82930</name>
</gene>
<reference evidence="2" key="2">
    <citation type="submission" date="2023-01" db="EMBL/GenBank/DDBJ databases">
        <authorList>
            <person name="Sun Q."/>
            <person name="Evtushenko L."/>
        </authorList>
    </citation>
    <scope>NUCLEOTIDE SEQUENCE</scope>
    <source>
        <strain evidence="2">VKM Ac-2007</strain>
    </source>
</reference>